<dbReference type="STRING" id="3916.A0A1S3VQG8"/>
<sequence>MHSEHSNIRSLVNFIKEAEQISMEKLIRPCDKEYMRMTMLKHQDTFNEQVYELHRLYGIQKILMKNTEANRGIEVNQRGWNLKNVISLTKHGCHKGALKNHKLKFDLEIPVTEDIAQSDSNGVLEIINETEIELTLGPSCYNRKKVETHLTSGSAHSLSSSSTGSSLINKTRWKTRHSSHSTIEELKWRRYNWSCPGATFNQRVSKWN</sequence>
<dbReference type="KEGG" id="vra:106777469"/>
<name>A0A1S3VQG8_VIGRR</name>
<dbReference type="OrthoDB" id="666348at2759"/>
<dbReference type="GeneID" id="106777469"/>
<dbReference type="RefSeq" id="XP_014520535.2">
    <property type="nucleotide sequence ID" value="XM_014665049.2"/>
</dbReference>
<dbReference type="Proteomes" id="UP000087766">
    <property type="component" value="Chromosome 11"/>
</dbReference>
<protein>
    <submittedName>
        <fullName evidence="2">Uncharacterized protein LOC106777469</fullName>
    </submittedName>
</protein>
<organism evidence="1 2">
    <name type="scientific">Vigna radiata var. radiata</name>
    <name type="common">Mung bean</name>
    <name type="synonym">Phaseolus aureus</name>
    <dbReference type="NCBI Taxonomy" id="3916"/>
    <lineage>
        <taxon>Eukaryota</taxon>
        <taxon>Viridiplantae</taxon>
        <taxon>Streptophyta</taxon>
        <taxon>Embryophyta</taxon>
        <taxon>Tracheophyta</taxon>
        <taxon>Spermatophyta</taxon>
        <taxon>Magnoliopsida</taxon>
        <taxon>eudicotyledons</taxon>
        <taxon>Gunneridae</taxon>
        <taxon>Pentapetalae</taxon>
        <taxon>rosids</taxon>
        <taxon>fabids</taxon>
        <taxon>Fabales</taxon>
        <taxon>Fabaceae</taxon>
        <taxon>Papilionoideae</taxon>
        <taxon>50 kb inversion clade</taxon>
        <taxon>NPAAA clade</taxon>
        <taxon>indigoferoid/millettioid clade</taxon>
        <taxon>Phaseoleae</taxon>
        <taxon>Vigna</taxon>
    </lineage>
</organism>
<reference evidence="2" key="2">
    <citation type="submission" date="2025-08" db="UniProtKB">
        <authorList>
            <consortium name="RefSeq"/>
        </authorList>
    </citation>
    <scope>IDENTIFICATION</scope>
    <source>
        <tissue evidence="2">Leaf</tissue>
    </source>
</reference>
<proteinExistence type="predicted"/>
<reference evidence="1" key="1">
    <citation type="journal article" date="2014" name="Nat. Commun.">
        <title>Genome sequence of mungbean and insights into evolution within Vigna species.</title>
        <authorList>
            <person name="Kang Y.J."/>
            <person name="Kim S.K."/>
            <person name="Kim M.Y."/>
            <person name="Lestari P."/>
            <person name="Kim K.H."/>
            <person name="Ha B.K."/>
            <person name="Jun T.H."/>
            <person name="Hwang W.J."/>
            <person name="Lee T."/>
            <person name="Lee J."/>
            <person name="Shim S."/>
            <person name="Yoon M.Y."/>
            <person name="Jang Y.E."/>
            <person name="Han K.S."/>
            <person name="Taeprayoon P."/>
            <person name="Yoon N."/>
            <person name="Somta P."/>
            <person name="Tanya P."/>
            <person name="Kim K.S."/>
            <person name="Gwag J.G."/>
            <person name="Moon J.K."/>
            <person name="Lee Y.H."/>
            <person name="Park B.S."/>
            <person name="Bombarely A."/>
            <person name="Doyle J.J."/>
            <person name="Jackson S.A."/>
            <person name="Schafleitner R."/>
            <person name="Srinives P."/>
            <person name="Varshney R.K."/>
            <person name="Lee S.H."/>
        </authorList>
    </citation>
    <scope>NUCLEOTIDE SEQUENCE [LARGE SCALE GENOMIC DNA]</scope>
    <source>
        <strain evidence="1">cv. VC1973A</strain>
    </source>
</reference>
<evidence type="ECO:0000313" key="1">
    <source>
        <dbReference type="Proteomes" id="UP000087766"/>
    </source>
</evidence>
<gene>
    <name evidence="2" type="primary">LOC106777469</name>
</gene>
<dbReference type="PANTHER" id="PTHR33167:SF26">
    <property type="entry name" value="EXPRESSED PROTEIN"/>
    <property type="match status" value="1"/>
</dbReference>
<keyword evidence="1" id="KW-1185">Reference proteome</keyword>
<dbReference type="AlphaFoldDB" id="A0A1S3VQG8"/>
<accession>A0A1S3VQG8</accession>
<dbReference type="PANTHER" id="PTHR33167">
    <property type="entry name" value="TRANSCRIPTION FACTOR, PUTATIVE (DUF863)-RELATED"/>
    <property type="match status" value="1"/>
</dbReference>
<evidence type="ECO:0000313" key="2">
    <source>
        <dbReference type="RefSeq" id="XP_014520535.2"/>
    </source>
</evidence>